<sequence length="72" mass="8725">MLQQNKKPGVNILHVLTTDYTLSIKHLYRITLFFIQYNILYYSFVSKICQKNYSFLILYPYTIYQQCIFINS</sequence>
<gene>
    <name evidence="2" type="ORF">FC694_11485</name>
</gene>
<reference evidence="2 3" key="1">
    <citation type="journal article" date="2019" name="Environ. Microbiol.">
        <title>An active ?-lactamase is a part of an orchestrated cell wall stress resistance network of Bacillus subtilis and related rhizosphere species.</title>
        <authorList>
            <person name="Bucher T."/>
            <person name="Keren-Paz A."/>
            <person name="Hausser J."/>
            <person name="Olender T."/>
            <person name="Cytryn E."/>
            <person name="Kolodkin-Gal I."/>
        </authorList>
    </citation>
    <scope>NUCLEOTIDE SEQUENCE [LARGE SCALE GENOMIC DNA]</scope>
    <source>
        <strain evidence="2 3">I71</strain>
    </source>
</reference>
<keyword evidence="1" id="KW-0472">Membrane</keyword>
<accession>A0A4U2NQC8</accession>
<keyword evidence="1" id="KW-0812">Transmembrane</keyword>
<dbReference type="EMBL" id="SZOM01000080">
    <property type="protein sequence ID" value="TKH16759.1"/>
    <property type="molecule type" value="Genomic_DNA"/>
</dbReference>
<protein>
    <submittedName>
        <fullName evidence="2">Uncharacterized protein</fullName>
    </submittedName>
</protein>
<comment type="caution">
    <text evidence="2">The sequence shown here is derived from an EMBL/GenBank/DDBJ whole genome shotgun (WGS) entry which is preliminary data.</text>
</comment>
<keyword evidence="1" id="KW-1133">Transmembrane helix</keyword>
<evidence type="ECO:0000313" key="3">
    <source>
        <dbReference type="Proteomes" id="UP000306037"/>
    </source>
</evidence>
<evidence type="ECO:0000313" key="2">
    <source>
        <dbReference type="EMBL" id="TKH16759.1"/>
    </source>
</evidence>
<name>A0A4U2NQC8_9BACI</name>
<dbReference type="AlphaFoldDB" id="A0A4U2NQC8"/>
<dbReference type="Proteomes" id="UP000306037">
    <property type="component" value="Unassembled WGS sequence"/>
</dbReference>
<organism evidence="2 3">
    <name type="scientific">Bacillus wiedmannii</name>
    <dbReference type="NCBI Taxonomy" id="1890302"/>
    <lineage>
        <taxon>Bacteria</taxon>
        <taxon>Bacillati</taxon>
        <taxon>Bacillota</taxon>
        <taxon>Bacilli</taxon>
        <taxon>Bacillales</taxon>
        <taxon>Bacillaceae</taxon>
        <taxon>Bacillus</taxon>
        <taxon>Bacillus cereus group</taxon>
    </lineage>
</organism>
<feature type="transmembrane region" description="Helical" evidence="1">
    <location>
        <begin position="26"/>
        <end position="45"/>
    </location>
</feature>
<proteinExistence type="predicted"/>
<evidence type="ECO:0000256" key="1">
    <source>
        <dbReference type="SAM" id="Phobius"/>
    </source>
</evidence>